<sequence>MSSFGQLQRWPRLEARLLWNRGRCPLDHNMLVRQERRLRSSLLPEAEVGRRQRGKEDDGQCGF</sequence>
<proteinExistence type="predicted"/>
<dbReference type="GeneID" id="63836832"/>
<dbReference type="AlphaFoldDB" id="A0A9P4Y1T4"/>
<dbReference type="EMBL" id="MU032348">
    <property type="protein sequence ID" value="KAF3765046.1"/>
    <property type="molecule type" value="Genomic_DNA"/>
</dbReference>
<evidence type="ECO:0000313" key="2">
    <source>
        <dbReference type="Proteomes" id="UP000803844"/>
    </source>
</evidence>
<accession>A0A9P4Y1T4</accession>
<name>A0A9P4Y1T4_CRYP1</name>
<dbReference type="Proteomes" id="UP000803844">
    <property type="component" value="Unassembled WGS sequence"/>
</dbReference>
<evidence type="ECO:0000313" key="1">
    <source>
        <dbReference type="EMBL" id="KAF3765046.1"/>
    </source>
</evidence>
<dbReference type="RefSeq" id="XP_040776007.1">
    <property type="nucleotide sequence ID" value="XM_040919703.1"/>
</dbReference>
<gene>
    <name evidence="1" type="ORF">M406DRAFT_322853</name>
</gene>
<reference evidence="1" key="1">
    <citation type="journal article" date="2020" name="Phytopathology">
        <title>Genome sequence of the chestnut blight fungus Cryphonectria parasitica EP155: A fundamental resource for an archetypical invasive plant pathogen.</title>
        <authorList>
            <person name="Crouch J.A."/>
            <person name="Dawe A."/>
            <person name="Aerts A."/>
            <person name="Barry K."/>
            <person name="Churchill A.C.L."/>
            <person name="Grimwood J."/>
            <person name="Hillman B."/>
            <person name="Milgroom M.G."/>
            <person name="Pangilinan J."/>
            <person name="Smith M."/>
            <person name="Salamov A."/>
            <person name="Schmutz J."/>
            <person name="Yadav J."/>
            <person name="Grigoriev I.V."/>
            <person name="Nuss D."/>
        </authorList>
    </citation>
    <scope>NUCLEOTIDE SEQUENCE</scope>
    <source>
        <strain evidence="1">EP155</strain>
    </source>
</reference>
<protein>
    <submittedName>
        <fullName evidence="1">Uncharacterized protein</fullName>
    </submittedName>
</protein>
<keyword evidence="2" id="KW-1185">Reference proteome</keyword>
<comment type="caution">
    <text evidence="1">The sequence shown here is derived from an EMBL/GenBank/DDBJ whole genome shotgun (WGS) entry which is preliminary data.</text>
</comment>
<organism evidence="1 2">
    <name type="scientific">Cryphonectria parasitica (strain ATCC 38755 / EP155)</name>
    <dbReference type="NCBI Taxonomy" id="660469"/>
    <lineage>
        <taxon>Eukaryota</taxon>
        <taxon>Fungi</taxon>
        <taxon>Dikarya</taxon>
        <taxon>Ascomycota</taxon>
        <taxon>Pezizomycotina</taxon>
        <taxon>Sordariomycetes</taxon>
        <taxon>Sordariomycetidae</taxon>
        <taxon>Diaporthales</taxon>
        <taxon>Cryphonectriaceae</taxon>
        <taxon>Cryphonectria-Endothia species complex</taxon>
        <taxon>Cryphonectria</taxon>
    </lineage>
</organism>